<dbReference type="Pfam" id="PF00656">
    <property type="entry name" value="Peptidase_C14"/>
    <property type="match status" value="1"/>
</dbReference>
<comment type="caution">
    <text evidence="2">The sequence shown here is derived from an EMBL/GenBank/DDBJ whole genome shotgun (WGS) entry which is preliminary data.</text>
</comment>
<dbReference type="InterPro" id="IPR029030">
    <property type="entry name" value="Caspase-like_dom_sf"/>
</dbReference>
<keyword evidence="3" id="KW-1185">Reference proteome</keyword>
<evidence type="ECO:0000313" key="3">
    <source>
        <dbReference type="Proteomes" id="UP001601948"/>
    </source>
</evidence>
<dbReference type="InterPro" id="IPR011600">
    <property type="entry name" value="Pept_C14_caspase"/>
</dbReference>
<proteinExistence type="predicted"/>
<name>A0ABW6QVW0_9NOCA</name>
<dbReference type="SUPFAM" id="SSF52129">
    <property type="entry name" value="Caspase-like"/>
    <property type="match status" value="1"/>
</dbReference>
<evidence type="ECO:0000259" key="1">
    <source>
        <dbReference type="Pfam" id="PF00656"/>
    </source>
</evidence>
<dbReference type="Gene3D" id="3.40.1350.10">
    <property type="match status" value="1"/>
</dbReference>
<accession>A0ABW6QVW0</accession>
<dbReference type="EMBL" id="JBIAPI010000005">
    <property type="protein sequence ID" value="MFF3225387.1"/>
    <property type="molecule type" value="Genomic_DNA"/>
</dbReference>
<organism evidence="2 3">
    <name type="scientific">Nocardia suismassiliense</name>
    <dbReference type="NCBI Taxonomy" id="2077092"/>
    <lineage>
        <taxon>Bacteria</taxon>
        <taxon>Bacillati</taxon>
        <taxon>Actinomycetota</taxon>
        <taxon>Actinomycetes</taxon>
        <taxon>Mycobacteriales</taxon>
        <taxon>Nocardiaceae</taxon>
        <taxon>Nocardia</taxon>
    </lineage>
</organism>
<evidence type="ECO:0000313" key="2">
    <source>
        <dbReference type="EMBL" id="MFF3225387.1"/>
    </source>
</evidence>
<dbReference type="InterPro" id="IPR011856">
    <property type="entry name" value="tRNA_endonuc-like_dom_sf"/>
</dbReference>
<feature type="domain" description="Peptidase C14 caspase" evidence="1">
    <location>
        <begin position="8"/>
        <end position="199"/>
    </location>
</feature>
<sequence length="419" mass="45721">MNVRSGWRALLIGVSEYDDDGFRNVPAALNSVRAIKGILTDPNLCGWPEECVTVIENPRRPIDVGRPLRKIALDATAADTLLIYFVGHGALNEIGELCLALGETVWSDIEFSSLEYGKLRPPLKRSEAGTKIVILDCCHSGKAIEALSGDDSEIADMTEIGGAYTLTAAEQAAHVPNSEDKDSRTSFTNALVDIVTGGVSGGGEFLDLSTIYGRLVQRLNAAGLPKPNQRGTNNVESFEFTRNSAFASTLHDAPAIDQQLPEDAGDMEMLDVIRRRFEGNNSGFLHCAVAIWKLIAPPTGKYELVRGRYGNVVSGKYALGPIDDRIELEFYLDARCYPSTKGVDYSSVDRLISRIRNSHFGVFLTLSYVEPDVYRHIWSERQPIVVICGKGVVEALRAHGCATAAEVEDWLKGQLSLAS</sequence>
<dbReference type="Proteomes" id="UP001601948">
    <property type="component" value="Unassembled WGS sequence"/>
</dbReference>
<dbReference type="RefSeq" id="WP_387719828.1">
    <property type="nucleotide sequence ID" value="NZ_JBIAPI010000005.1"/>
</dbReference>
<dbReference type="Gene3D" id="3.40.50.1460">
    <property type="match status" value="1"/>
</dbReference>
<gene>
    <name evidence="2" type="ORF">ACFYV7_21515</name>
</gene>
<dbReference type="NCBIfam" id="NF047832">
    <property type="entry name" value="caspase_w_EACC1"/>
    <property type="match status" value="1"/>
</dbReference>
<reference evidence="2 3" key="1">
    <citation type="submission" date="2024-10" db="EMBL/GenBank/DDBJ databases">
        <title>The Natural Products Discovery Center: Release of the First 8490 Sequenced Strains for Exploring Actinobacteria Biosynthetic Diversity.</title>
        <authorList>
            <person name="Kalkreuter E."/>
            <person name="Kautsar S.A."/>
            <person name="Yang D."/>
            <person name="Bader C.D."/>
            <person name="Teijaro C.N."/>
            <person name="Fluegel L."/>
            <person name="Davis C.M."/>
            <person name="Simpson J.R."/>
            <person name="Lauterbach L."/>
            <person name="Steele A.D."/>
            <person name="Gui C."/>
            <person name="Meng S."/>
            <person name="Li G."/>
            <person name="Viehrig K."/>
            <person name="Ye F."/>
            <person name="Su P."/>
            <person name="Kiefer A.F."/>
            <person name="Nichols A."/>
            <person name="Cepeda A.J."/>
            <person name="Yan W."/>
            <person name="Fan B."/>
            <person name="Jiang Y."/>
            <person name="Adhikari A."/>
            <person name="Zheng C.-J."/>
            <person name="Schuster L."/>
            <person name="Cowan T.M."/>
            <person name="Smanski M.J."/>
            <person name="Chevrette M.G."/>
            <person name="De Carvalho L.P.S."/>
            <person name="Shen B."/>
        </authorList>
    </citation>
    <scope>NUCLEOTIDE SEQUENCE [LARGE SCALE GENOMIC DNA]</scope>
    <source>
        <strain evidence="2 3">NPDC003040</strain>
    </source>
</reference>
<protein>
    <submittedName>
        <fullName evidence="2">Caspase family protein</fullName>
    </submittedName>
</protein>